<dbReference type="Pfam" id="PF20416">
    <property type="entry name" value="UTP20"/>
    <property type="match status" value="1"/>
</dbReference>
<evidence type="ECO:0000313" key="6">
    <source>
        <dbReference type="Proteomes" id="UP000290900"/>
    </source>
</evidence>
<evidence type="ECO:0000259" key="4">
    <source>
        <dbReference type="Pfam" id="PF23099"/>
    </source>
</evidence>
<keyword evidence="6" id="KW-1185">Reference proteome</keyword>
<name>A0A448YEX2_BRENA</name>
<proteinExistence type="predicted"/>
<dbReference type="InterPro" id="IPR052575">
    <property type="entry name" value="SSU_processome_comp_20"/>
</dbReference>
<dbReference type="Pfam" id="PF07539">
    <property type="entry name" value="UTP20_N"/>
    <property type="match status" value="1"/>
</dbReference>
<dbReference type="InterPro" id="IPR011430">
    <property type="entry name" value="UTP20_N"/>
</dbReference>
<dbReference type="OrthoDB" id="360653at2759"/>
<gene>
    <name evidence="5" type="ORF">BRENAR_LOCUS189</name>
</gene>
<dbReference type="InterPro" id="IPR057525">
    <property type="entry name" value="UTP20_C"/>
</dbReference>
<dbReference type="PANTHER" id="PTHR17695">
    <property type="entry name" value="SMALL SUBUNIT PROCESSOME COMPONENT 20 HOMOLOG"/>
    <property type="match status" value="1"/>
</dbReference>
<sequence length="2532" mass="290651">MGKKQSLTASSSRKFVYRSFRDRVDSINIDPIRDLSRKPYEDTDTSFFVSTLNHWTEINLSKNFTELVDTIEPISQSLPQIIFHQKAIFDAIEKTLLLNDSLSLQPTLELLSQFCHDLGPDFMIFYERTLDIINTISVTQEDADSLEMMFNSLAYVFKYLSRVLSRDLVPTFKKVLPLLTLDHKDYITKFVSQAISFLVRKAPTEELSKFISFTFDTLDTLEANQNEFHSALVVVYSQALSSASGILHSKSRIILKPLTEQALLGPYSAAVLSDVIMSVAGFAESPEQALPLYKTILDVINASIVEEGRMSYRYLTSVTQVLVTLSFAESGRKVSSWEEILQIFERIYDASEKCDDDEDDSEDKGMLGNSLAQWGSILLRNADGKSLSKYQVRMFTVMAKFDNGSKFLSFMDLATDLAQDKTMSYCKDFVTGFIAKNWKQNYESIGYFLARMNDKGLIGGSENSLNIVIPPEFRQFITRKLEDVVKSGESLSNVDLADFSWRLAILENSRVQLTPSLLIGLIHVLESGTTNQLFNADLIGSLIGALQGQKLTDDQYLEIITSCIRNLTPDSLSVSFLSNFPKLLHQIGEHEAVVAEIRNSKELLISTFSRNLKTFSHTMRELSLNNIIAVYEITDSEAPSTIMNCRIIEQVPLSIQHGRDIQLRYRNLSRDLESEHKPSALLNEVVSDFAFGQLTVRFSPTWEGVFEFLEPISDKLTESIWENAFKMITTKYNQIEDEIYFDFDAEFFNDLSDMHDWHPQDQRLMTNLQKSEELLQKYYTPVQSIIEFRDSKAEDLKPTMFSRLQAIKLLNKFPAIAESHFKYLLPYVINEGEEDLPEVEDHTSLLDGWTTHDRNGLIELLSRFKNLNRAAGIERIIPLLLRLLMNKTPEVQKLALKCLLNSNNQVYNRYRDNLEILLDNTLFRDEVVQFLQGDNENGISSEDVETLMPLVLRILFGRALTLNTSGTKQGRKSAAINAINGLKPDYIKEFLKLSFAKINYEALFIDDGRLEVDGITTRSLRNINGFLHMGLQITESLRKRNSECFSVLIEPLIYSLGISEHVIWNNYDEIVDKIARSNRKIGFKLLYQITDYLGDTVDWTPYGKVIYYHLIRPRLNHFAQENLESVSSLMRLMSTLWTRKNLQFFLYYDDFLPVKALLEILPNSNAKESVILAVLRFIESLIEDNSQDQQFIELLTDIIASCLSSLVSVFKNNTNREVNTLAIKILLLFANNGYITENESRKDLIAALTSALERPRSQVDLNVKEDILRILSLLVNDYDCSLTEIIPLYKSVATLFEEYAEREMRLVISQVFESIGSRFKEFERVGELVSDLNSYSNKRIREPDYDRRLKAYRVINNAEYASLSALEWEPILHTALFFINDEEDHAMRSSASYTISRFVDCYSSKESAEDAEDYVTLFKDIAVPKLRLGLRKKNELIRTEYVNVIDHVTSTSKYFDDLSDMKVLQHEGDEETNFFKNIVHLQLHRRQRAIRRLNDFADQLSSSSIAHYLLPVIENYAFWTDDRYRNLANETVNTMGKLASHLTWHQFRATFSRYLNIMNTARVKEQPERLRDSVILVVEFSKGMNSWSLNDKLKPHDYPKADFLDSYIMSQIIPSLKKCLAARDEETIVHRVPLSEAMVSLVTCCSENKISAELSGVLTGVCQILRTRFGDLREAVRKHLGRIAVSLGPKYLKFIFKELKGALTRGPQIHILSYTVHYLLVVMEKELGHGDLSESADLIVDSIMDDLFGAAAEEKEAEGYSKKTKEMKYNKSYDTGELIAENLLLKDFSRLLTPVKYLLRERLSFKTQLKLDQLLRRFAAGLMKNEESSSKDILVLCYELYNEAIEFVNSHRNLAEKKIDEKEDRFLVHLDAKPQKTTIEYSGYIVTMQKFSFELLRASITKHADLFKVGYLSDFMPLLISSLSSDDERVIVSSLKVLTLLARLQFPDKVDSQFVTAAKSVLKMIKDTPNTNNDLAQNCLKFLSSVMRNKQDLQLKPNALSYILKKVEPDLDDPQRQGVAFGFLRSLISKHYMLPELYDTMDVISRIMVTSTSTEIREVARSAFYTFLMEYDQSRGRLEKQFHILIDNLRYPAQSGRQSVMELIHLIVKKSSKELLGKLSVSFFIALANVAVTDDSPTCREMASEILSSMLSRMKKFSSDLTFVDKYTAGWLRQTKNPLLARCGLNVYKVYATSLGLEHNPEINEMALERISNTLDLARRRDEEEEDDELEEGEVNWQMVYLSLSTFEALCEAGSEVMMFDEKYEKIWIRVVDALLYPHSWVRLASSRLVGKLLEAVFENEKIGFKVSDLMLQTIGYRSFRQLGAPNVLQGLASQVAKNLIFLTKKWNRDATPFMEVETSDEQNEQKFDSAFDWAINRSAALLRNESRPNKEMLVTKKAVIQYCAFLTSFLSTERLSETVNDQLLIPLINISEQDVLVEDDEDNSLPQSAIKCMELISAKLGVSEYNIIYAKAMKIIVERRSQRKTRKAQLGLTNPEVAARRKIKKHMRFREKRRMNKDENGLYRAKKKRRT</sequence>
<feature type="domain" description="U3 small nucleolar RNA-associated protein 20 N-terminal" evidence="2">
    <location>
        <begin position="849"/>
        <end position="1434"/>
    </location>
</feature>
<dbReference type="InParanoid" id="A0A448YEX2"/>
<dbReference type="Gene3D" id="1.25.10.10">
    <property type="entry name" value="Leucine-rich Repeat Variant"/>
    <property type="match status" value="2"/>
</dbReference>
<dbReference type="InterPro" id="IPR016024">
    <property type="entry name" value="ARM-type_fold"/>
</dbReference>
<dbReference type="GO" id="GO:0032040">
    <property type="term" value="C:small-subunit processome"/>
    <property type="evidence" value="ECO:0007669"/>
    <property type="project" value="TreeGrafter"/>
</dbReference>
<evidence type="ECO:0000256" key="1">
    <source>
        <dbReference type="SAM" id="MobiDB-lite"/>
    </source>
</evidence>
<reference evidence="5 6" key="1">
    <citation type="submission" date="2018-12" db="EMBL/GenBank/DDBJ databases">
        <authorList>
            <person name="Tiukova I."/>
            <person name="Dainat J."/>
        </authorList>
    </citation>
    <scope>NUCLEOTIDE SEQUENCE [LARGE SCALE GENOMIC DNA]</scope>
</reference>
<dbReference type="EMBL" id="CAACVR010000001">
    <property type="protein sequence ID" value="VEU19452.1"/>
    <property type="molecule type" value="Genomic_DNA"/>
</dbReference>
<dbReference type="Proteomes" id="UP000290900">
    <property type="component" value="Unassembled WGS sequence"/>
</dbReference>
<organism evidence="5 6">
    <name type="scientific">Brettanomyces naardenensis</name>
    <name type="common">Yeast</name>
    <dbReference type="NCBI Taxonomy" id="13370"/>
    <lineage>
        <taxon>Eukaryota</taxon>
        <taxon>Fungi</taxon>
        <taxon>Dikarya</taxon>
        <taxon>Ascomycota</taxon>
        <taxon>Saccharomycotina</taxon>
        <taxon>Pichiomycetes</taxon>
        <taxon>Pichiales</taxon>
        <taxon>Pichiaceae</taxon>
        <taxon>Brettanomyces</taxon>
    </lineage>
</organism>
<evidence type="ECO:0000313" key="5">
    <source>
        <dbReference type="EMBL" id="VEU19452.1"/>
    </source>
</evidence>
<dbReference type="FunCoup" id="A0A448YEX2">
    <property type="interactions" value="1051"/>
</dbReference>
<dbReference type="PANTHER" id="PTHR17695:SF11">
    <property type="entry name" value="SMALL SUBUNIT PROCESSOME COMPONENT 20 HOMOLOG"/>
    <property type="match status" value="1"/>
</dbReference>
<feature type="region of interest" description="Disordered" evidence="1">
    <location>
        <begin position="2513"/>
        <end position="2532"/>
    </location>
</feature>
<dbReference type="GO" id="GO:0030686">
    <property type="term" value="C:90S preribosome"/>
    <property type="evidence" value="ECO:0007669"/>
    <property type="project" value="TreeGrafter"/>
</dbReference>
<dbReference type="InterPro" id="IPR011989">
    <property type="entry name" value="ARM-like"/>
</dbReference>
<evidence type="ECO:0000259" key="3">
    <source>
        <dbReference type="Pfam" id="PF20416"/>
    </source>
</evidence>
<evidence type="ECO:0000259" key="2">
    <source>
        <dbReference type="Pfam" id="PF07539"/>
    </source>
</evidence>
<accession>A0A448YEX2</accession>
<dbReference type="InterPro" id="IPR046523">
    <property type="entry name" value="UTP20_dom"/>
</dbReference>
<feature type="domain" description="U3 small nucleolar RNA-associated protein 20 C-terminal" evidence="4">
    <location>
        <begin position="2282"/>
        <end position="2515"/>
    </location>
</feature>
<protein>
    <submittedName>
        <fullName evidence="5">DEKNAAC100236</fullName>
    </submittedName>
</protein>
<dbReference type="Pfam" id="PF23099">
    <property type="entry name" value="UTP20_C"/>
    <property type="match status" value="1"/>
</dbReference>
<dbReference type="SUPFAM" id="SSF48371">
    <property type="entry name" value="ARM repeat"/>
    <property type="match status" value="3"/>
</dbReference>
<feature type="domain" description="U3 small nucleolar RNA-associated protein 20" evidence="3">
    <location>
        <begin position="1623"/>
        <end position="1840"/>
    </location>
</feature>
<dbReference type="STRING" id="13370.A0A448YEX2"/>